<accession>A0A916X840</accession>
<name>A0A916X840_9HYPH</name>
<keyword evidence="2" id="KW-1185">Reference proteome</keyword>
<protein>
    <submittedName>
        <fullName evidence="1">Uncharacterized protein</fullName>
    </submittedName>
</protein>
<proteinExistence type="predicted"/>
<organism evidence="1 2">
    <name type="scientific">Chelatococcus reniformis</name>
    <dbReference type="NCBI Taxonomy" id="1494448"/>
    <lineage>
        <taxon>Bacteria</taxon>
        <taxon>Pseudomonadati</taxon>
        <taxon>Pseudomonadota</taxon>
        <taxon>Alphaproteobacteria</taxon>
        <taxon>Hyphomicrobiales</taxon>
        <taxon>Chelatococcaceae</taxon>
        <taxon>Chelatococcus</taxon>
    </lineage>
</organism>
<dbReference type="EMBL" id="BMGG01000001">
    <property type="protein sequence ID" value="GGC46777.1"/>
    <property type="molecule type" value="Genomic_DNA"/>
</dbReference>
<dbReference type="Proteomes" id="UP000637002">
    <property type="component" value="Unassembled WGS sequence"/>
</dbReference>
<evidence type="ECO:0000313" key="2">
    <source>
        <dbReference type="Proteomes" id="UP000637002"/>
    </source>
</evidence>
<dbReference type="AlphaFoldDB" id="A0A916X840"/>
<gene>
    <name evidence="1" type="ORF">GCM10010994_02380</name>
</gene>
<reference evidence="1" key="1">
    <citation type="journal article" date="2014" name="Int. J. Syst. Evol. Microbiol.">
        <title>Complete genome sequence of Corynebacterium casei LMG S-19264T (=DSM 44701T), isolated from a smear-ripened cheese.</title>
        <authorList>
            <consortium name="US DOE Joint Genome Institute (JGI-PGF)"/>
            <person name="Walter F."/>
            <person name="Albersmeier A."/>
            <person name="Kalinowski J."/>
            <person name="Ruckert C."/>
        </authorList>
    </citation>
    <scope>NUCLEOTIDE SEQUENCE</scope>
    <source>
        <strain evidence="1">CGMCC 1.12919</strain>
    </source>
</reference>
<reference evidence="1" key="2">
    <citation type="submission" date="2020-09" db="EMBL/GenBank/DDBJ databases">
        <authorList>
            <person name="Sun Q."/>
            <person name="Zhou Y."/>
        </authorList>
    </citation>
    <scope>NUCLEOTIDE SEQUENCE</scope>
    <source>
        <strain evidence="1">CGMCC 1.12919</strain>
    </source>
</reference>
<comment type="caution">
    <text evidence="1">The sequence shown here is derived from an EMBL/GenBank/DDBJ whole genome shotgun (WGS) entry which is preliminary data.</text>
</comment>
<sequence>MDLKDEAAGEIAFEGGQPCPELGRLLPRIDRLTLDVAHIIRPSHDLRSISIPSPDTSTMFPNGTSTEQLAITPALSHLNRTGRWRLEDRPWTAAQTILRPRIGS</sequence>
<evidence type="ECO:0000313" key="1">
    <source>
        <dbReference type="EMBL" id="GGC46777.1"/>
    </source>
</evidence>